<keyword evidence="5 7" id="KW-0472">Membrane</keyword>
<keyword evidence="3 7" id="KW-0812">Transmembrane</keyword>
<dbReference type="InterPro" id="IPR003838">
    <property type="entry name" value="ABC3_permease_C"/>
</dbReference>
<dbReference type="PANTHER" id="PTHR30572">
    <property type="entry name" value="MEMBRANE COMPONENT OF TRANSPORTER-RELATED"/>
    <property type="match status" value="1"/>
</dbReference>
<evidence type="ECO:0000256" key="5">
    <source>
        <dbReference type="ARBA" id="ARBA00023136"/>
    </source>
</evidence>
<evidence type="ECO:0000256" key="2">
    <source>
        <dbReference type="ARBA" id="ARBA00022475"/>
    </source>
</evidence>
<dbReference type="GO" id="GO:0022857">
    <property type="term" value="F:transmembrane transporter activity"/>
    <property type="evidence" value="ECO:0007669"/>
    <property type="project" value="TreeGrafter"/>
</dbReference>
<feature type="transmembrane region" description="Helical" evidence="7">
    <location>
        <begin position="670"/>
        <end position="692"/>
    </location>
</feature>
<dbReference type="EMBL" id="BJNG01000001">
    <property type="protein sequence ID" value="GEC17858.1"/>
    <property type="molecule type" value="Genomic_DNA"/>
</dbReference>
<dbReference type="AlphaFoldDB" id="A0A4Y3WH87"/>
<reference evidence="9 10" key="1">
    <citation type="submission" date="2019-06" db="EMBL/GenBank/DDBJ databases">
        <title>Whole genome shotgun sequence of Pseudonocardia hydrocarbonoxydans NBRC 14498.</title>
        <authorList>
            <person name="Hosoyama A."/>
            <person name="Uohara A."/>
            <person name="Ohji S."/>
            <person name="Ichikawa N."/>
        </authorList>
    </citation>
    <scope>NUCLEOTIDE SEQUENCE [LARGE SCALE GENOMIC DNA]</scope>
    <source>
        <strain evidence="9 10">NBRC 14498</strain>
    </source>
</reference>
<feature type="transmembrane region" description="Helical" evidence="7">
    <location>
        <begin position="712"/>
        <end position="734"/>
    </location>
</feature>
<feature type="transmembrane region" description="Helical" evidence="7">
    <location>
        <begin position="402"/>
        <end position="424"/>
    </location>
</feature>
<feature type="domain" description="ABC3 transporter permease C-terminal" evidence="8">
    <location>
        <begin position="672"/>
        <end position="781"/>
    </location>
</feature>
<name>A0A4Y3WH87_9PSEU</name>
<organism evidence="9 10">
    <name type="scientific">Pseudonocardia hydrocarbonoxydans</name>
    <dbReference type="NCBI Taxonomy" id="76726"/>
    <lineage>
        <taxon>Bacteria</taxon>
        <taxon>Bacillati</taxon>
        <taxon>Actinomycetota</taxon>
        <taxon>Actinomycetes</taxon>
        <taxon>Pseudonocardiales</taxon>
        <taxon>Pseudonocardiaceae</taxon>
        <taxon>Pseudonocardia</taxon>
    </lineage>
</organism>
<protein>
    <recommendedName>
        <fullName evidence="8">ABC3 transporter permease C-terminal domain-containing protein</fullName>
    </recommendedName>
</protein>
<evidence type="ECO:0000256" key="7">
    <source>
        <dbReference type="SAM" id="Phobius"/>
    </source>
</evidence>
<feature type="transmembrane region" description="Helical" evidence="7">
    <location>
        <begin position="321"/>
        <end position="346"/>
    </location>
</feature>
<evidence type="ECO:0000256" key="4">
    <source>
        <dbReference type="ARBA" id="ARBA00022989"/>
    </source>
</evidence>
<accession>A0A4Y3WH87</accession>
<evidence type="ECO:0000256" key="3">
    <source>
        <dbReference type="ARBA" id="ARBA00022692"/>
    </source>
</evidence>
<comment type="caution">
    <text evidence="9">The sequence shown here is derived from an EMBL/GenBank/DDBJ whole genome shotgun (WGS) entry which is preliminary data.</text>
</comment>
<comment type="subcellular location">
    <subcellularLocation>
        <location evidence="1">Cell membrane</location>
        <topology evidence="1">Multi-pass membrane protein</topology>
    </subcellularLocation>
</comment>
<keyword evidence="4 7" id="KW-1133">Transmembrane helix</keyword>
<evidence type="ECO:0000313" key="9">
    <source>
        <dbReference type="EMBL" id="GEC17858.1"/>
    </source>
</evidence>
<evidence type="ECO:0000256" key="1">
    <source>
        <dbReference type="ARBA" id="ARBA00004651"/>
    </source>
</evidence>
<dbReference type="OrthoDB" id="3543912at2"/>
<comment type="similarity">
    <text evidence="6">Belongs to the ABC-4 integral membrane protein family.</text>
</comment>
<gene>
    <name evidence="9" type="ORF">PHY01_01410</name>
</gene>
<evidence type="ECO:0000256" key="6">
    <source>
        <dbReference type="ARBA" id="ARBA00038076"/>
    </source>
</evidence>
<dbReference type="PANTHER" id="PTHR30572:SF4">
    <property type="entry name" value="ABC TRANSPORTER PERMEASE YTRF"/>
    <property type="match status" value="1"/>
</dbReference>
<proteinExistence type="inferred from homology"/>
<dbReference type="InterPro" id="IPR050250">
    <property type="entry name" value="Macrolide_Exporter_MacB"/>
</dbReference>
<keyword evidence="10" id="KW-1185">Reference proteome</keyword>
<keyword evidence="2" id="KW-1003">Cell membrane</keyword>
<feature type="transmembrane region" description="Helical" evidence="7">
    <location>
        <begin position="754"/>
        <end position="779"/>
    </location>
</feature>
<feature type="transmembrane region" description="Helical" evidence="7">
    <location>
        <begin position="270"/>
        <end position="288"/>
    </location>
</feature>
<dbReference type="GO" id="GO:0005886">
    <property type="term" value="C:plasma membrane"/>
    <property type="evidence" value="ECO:0007669"/>
    <property type="project" value="UniProtKB-SubCell"/>
</dbReference>
<dbReference type="Proteomes" id="UP000320338">
    <property type="component" value="Unassembled WGS sequence"/>
</dbReference>
<dbReference type="Pfam" id="PF02687">
    <property type="entry name" value="FtsX"/>
    <property type="match status" value="1"/>
</dbReference>
<feature type="transmembrane region" description="Helical" evidence="7">
    <location>
        <begin position="366"/>
        <end position="390"/>
    </location>
</feature>
<evidence type="ECO:0000259" key="8">
    <source>
        <dbReference type="Pfam" id="PF02687"/>
    </source>
</evidence>
<evidence type="ECO:0000313" key="10">
    <source>
        <dbReference type="Proteomes" id="UP000320338"/>
    </source>
</evidence>
<sequence length="797" mass="80802">MGLAGMWVGLELRRRWRSLLVLALLVAVSAGVVLTAVAGARRGASALDRLLAVTAPATLAVLPNQPGFDWDAVRALPGVEAVAEFAVTSFRVDDITPEDYPDGFPMDREAMSAVERPVVLEGRLPDPDRADEVAVTPAFTRSYGVGVGDTVDLRLYAPEQFAAPAPPDVPGGPLVRATVVGTIRSFWFVDQPGALGTVQPSAGLLERYPAQLGLPGFTNVNALVRLTADDPASIAAFRSGLAQVSGRTDIEMFDQVEEAAKARATLGFEAASLLAFAGAALLAATVLVGQAIARHTTAAVADLDVLRALGLERAAALRTAVAAPVLAAGVGVLAGAAAAAAASPLFPLGTAALLEPRPGFAPDPLVLGVGSAVLAALCLGGAVAAAAAALRPGAGGNARPSAVAALAARAGLPVPVLVGLRFALEPGRGRSALPVRPALVGAVGGVLGVLGALTFSAGVADAAAHPERFGQTHRLESFVGFNGEDYLPTGPALTAAIAADPDVLAVVDAPVGVLDTARGAVSTFAYGSTGREPFPTVVLSGRMPQAPDEIALAPRTAAEQDAAVGDTLAVTGTAGSATLRVTGIAFVPYAGHNNYDDGAWLTADGYTALIAGFKFHPLFVALRPGADPEVVAGRLAADVGAALGVGEFPIMVTPPPVEATVIRNVQVLPVALGGFLALLAVGAVGHALATAVRRRRHDVAVLRAFGMTRRQVRTVVVTQATVLAAVGLLLGVPLGVAVGRVVWRLVADITPLQYLAPVAVPALLLAAPVAVLVANALAAPPGRRAARLRIAHVLRAE</sequence>
<dbReference type="RefSeq" id="WP_141276200.1">
    <property type="nucleotide sequence ID" value="NZ_BJNG01000001.1"/>
</dbReference>